<keyword evidence="2" id="KW-1185">Reference proteome</keyword>
<accession>A0ACC2LI93</accession>
<evidence type="ECO:0000313" key="2">
    <source>
        <dbReference type="Proteomes" id="UP001234297"/>
    </source>
</evidence>
<dbReference type="Proteomes" id="UP001234297">
    <property type="component" value="Chromosome 8"/>
</dbReference>
<evidence type="ECO:0000313" key="1">
    <source>
        <dbReference type="EMBL" id="KAJ8632898.1"/>
    </source>
</evidence>
<reference evidence="1 2" key="1">
    <citation type="journal article" date="2022" name="Hortic Res">
        <title>A haplotype resolved chromosomal level avocado genome allows analysis of novel avocado genes.</title>
        <authorList>
            <person name="Nath O."/>
            <person name="Fletcher S.J."/>
            <person name="Hayward A."/>
            <person name="Shaw L.M."/>
            <person name="Masouleh A.K."/>
            <person name="Furtado A."/>
            <person name="Henry R.J."/>
            <person name="Mitter N."/>
        </authorList>
    </citation>
    <scope>NUCLEOTIDE SEQUENCE [LARGE SCALE GENOMIC DNA]</scope>
    <source>
        <strain evidence="2">cv. Hass</strain>
    </source>
</reference>
<dbReference type="EMBL" id="CM056816">
    <property type="protein sequence ID" value="KAJ8632898.1"/>
    <property type="molecule type" value="Genomic_DNA"/>
</dbReference>
<name>A0ACC2LI93_PERAE</name>
<comment type="caution">
    <text evidence="1">The sequence shown here is derived from an EMBL/GenBank/DDBJ whole genome shotgun (WGS) entry which is preliminary data.</text>
</comment>
<sequence length="222" mass="24880">MEFSSDWLHLLEDLHQKPVFPIGLLPPPIQEVDSGDEVWLDREWLDKQAHGSTMYIDFGSESGANDPEILPLGFEDRIHGRGIVRKGWVPQLKILAHPSIGGFLTHCGWGLIIEALGLGRPLVIFPLMYDQGLNARWISEKRLGLEVTRDEMDGSSTGADVAKTSRMVIVEANGDIYRANAMKMKEVFANKQLSDQCIDSFASFLKDNRGHNRLFSSSTLPY</sequence>
<organism evidence="1 2">
    <name type="scientific">Persea americana</name>
    <name type="common">Avocado</name>
    <dbReference type="NCBI Taxonomy" id="3435"/>
    <lineage>
        <taxon>Eukaryota</taxon>
        <taxon>Viridiplantae</taxon>
        <taxon>Streptophyta</taxon>
        <taxon>Embryophyta</taxon>
        <taxon>Tracheophyta</taxon>
        <taxon>Spermatophyta</taxon>
        <taxon>Magnoliopsida</taxon>
        <taxon>Magnoliidae</taxon>
        <taxon>Laurales</taxon>
        <taxon>Lauraceae</taxon>
        <taxon>Persea</taxon>
    </lineage>
</organism>
<proteinExistence type="predicted"/>
<protein>
    <submittedName>
        <fullName evidence="1">Uncharacterized protein</fullName>
    </submittedName>
</protein>
<gene>
    <name evidence="1" type="ORF">MRB53_026234</name>
</gene>